<accession>A0A5B2WQQ4</accession>
<dbReference type="SMART" id="SM00347">
    <property type="entry name" value="HTH_MARR"/>
    <property type="match status" value="1"/>
</dbReference>
<sequence length="167" mass="18222">MSTTTPRRTAPQQATLDLTGLLVHASHVLATQLAAALGEIGMTQRGHCVLFHAMRGELTQIQLAEIGQMDKTTMVVTMDELERAGYAERRPSPTDRRARIVAVTPAGAEMALRGQEIVDRVHAAALDALPEDVREVFVTALQGLVEGHLSTPVESDRPVRRARQIKK</sequence>
<dbReference type="EMBL" id="VUOB01000064">
    <property type="protein sequence ID" value="KAA2253835.1"/>
    <property type="molecule type" value="Genomic_DNA"/>
</dbReference>
<feature type="domain" description="HTH marR-type" evidence="1">
    <location>
        <begin position="15"/>
        <end position="146"/>
    </location>
</feature>
<gene>
    <name evidence="2" type="ORF">F0L68_31625</name>
</gene>
<organism evidence="2 3">
    <name type="scientific">Solihabitans fulvus</name>
    <dbReference type="NCBI Taxonomy" id="1892852"/>
    <lineage>
        <taxon>Bacteria</taxon>
        <taxon>Bacillati</taxon>
        <taxon>Actinomycetota</taxon>
        <taxon>Actinomycetes</taxon>
        <taxon>Pseudonocardiales</taxon>
        <taxon>Pseudonocardiaceae</taxon>
        <taxon>Solihabitans</taxon>
    </lineage>
</organism>
<dbReference type="PROSITE" id="PS50995">
    <property type="entry name" value="HTH_MARR_2"/>
    <property type="match status" value="1"/>
</dbReference>
<name>A0A5B2WQQ4_9PSEU</name>
<keyword evidence="3" id="KW-1185">Reference proteome</keyword>
<dbReference type="InterPro" id="IPR000835">
    <property type="entry name" value="HTH_MarR-typ"/>
</dbReference>
<reference evidence="2 3" key="1">
    <citation type="submission" date="2019-09" db="EMBL/GenBank/DDBJ databases">
        <title>Goodfellowia gen. nov., a new genus of the Pseudonocardineae related to Actinoalloteichus, containing Goodfellowia coeruleoviolacea gen. nov., comb. nov. gen. nov., comb. nov.</title>
        <authorList>
            <person name="Labeda D."/>
        </authorList>
    </citation>
    <scope>NUCLEOTIDE SEQUENCE [LARGE SCALE GENOMIC DNA]</scope>
    <source>
        <strain evidence="2 3">AN110305</strain>
    </source>
</reference>
<dbReference type="Pfam" id="PF12802">
    <property type="entry name" value="MarR_2"/>
    <property type="match status" value="1"/>
</dbReference>
<dbReference type="InterPro" id="IPR036390">
    <property type="entry name" value="WH_DNA-bd_sf"/>
</dbReference>
<dbReference type="PRINTS" id="PR00598">
    <property type="entry name" value="HTHMARR"/>
</dbReference>
<dbReference type="OrthoDB" id="3217017at2"/>
<dbReference type="GO" id="GO:0003700">
    <property type="term" value="F:DNA-binding transcription factor activity"/>
    <property type="evidence" value="ECO:0007669"/>
    <property type="project" value="InterPro"/>
</dbReference>
<dbReference type="InterPro" id="IPR036388">
    <property type="entry name" value="WH-like_DNA-bd_sf"/>
</dbReference>
<evidence type="ECO:0000313" key="2">
    <source>
        <dbReference type="EMBL" id="KAA2253835.1"/>
    </source>
</evidence>
<comment type="caution">
    <text evidence="2">The sequence shown here is derived from an EMBL/GenBank/DDBJ whole genome shotgun (WGS) entry which is preliminary data.</text>
</comment>
<dbReference type="RefSeq" id="WP_149853529.1">
    <property type="nucleotide sequence ID" value="NZ_VUOB01000064.1"/>
</dbReference>
<dbReference type="SUPFAM" id="SSF46785">
    <property type="entry name" value="Winged helix' DNA-binding domain"/>
    <property type="match status" value="1"/>
</dbReference>
<reference evidence="2 3" key="2">
    <citation type="submission" date="2019-09" db="EMBL/GenBank/DDBJ databases">
        <authorList>
            <person name="Jin C."/>
        </authorList>
    </citation>
    <scope>NUCLEOTIDE SEQUENCE [LARGE SCALE GENOMIC DNA]</scope>
    <source>
        <strain evidence="2 3">AN110305</strain>
    </source>
</reference>
<proteinExistence type="predicted"/>
<dbReference type="Proteomes" id="UP000323454">
    <property type="component" value="Unassembled WGS sequence"/>
</dbReference>
<dbReference type="PANTHER" id="PTHR33164:SF99">
    <property type="entry name" value="MARR FAMILY REGULATORY PROTEIN"/>
    <property type="match status" value="1"/>
</dbReference>
<evidence type="ECO:0000313" key="3">
    <source>
        <dbReference type="Proteomes" id="UP000323454"/>
    </source>
</evidence>
<dbReference type="AlphaFoldDB" id="A0A5B2WQQ4"/>
<dbReference type="InterPro" id="IPR039422">
    <property type="entry name" value="MarR/SlyA-like"/>
</dbReference>
<dbReference type="Gene3D" id="1.10.10.10">
    <property type="entry name" value="Winged helix-like DNA-binding domain superfamily/Winged helix DNA-binding domain"/>
    <property type="match status" value="1"/>
</dbReference>
<protein>
    <submittedName>
        <fullName evidence="2">Winged helix-turn-helix transcriptional regulator</fullName>
    </submittedName>
</protein>
<dbReference type="GO" id="GO:0006950">
    <property type="term" value="P:response to stress"/>
    <property type="evidence" value="ECO:0007669"/>
    <property type="project" value="TreeGrafter"/>
</dbReference>
<dbReference type="PANTHER" id="PTHR33164">
    <property type="entry name" value="TRANSCRIPTIONAL REGULATOR, MARR FAMILY"/>
    <property type="match status" value="1"/>
</dbReference>
<evidence type="ECO:0000259" key="1">
    <source>
        <dbReference type="PROSITE" id="PS50995"/>
    </source>
</evidence>